<protein>
    <recommendedName>
        <fullName evidence="1">Transcriptional regulator TetR C-terminal Firmicutes type domain-containing protein</fullName>
    </recommendedName>
</protein>
<dbReference type="RefSeq" id="WP_042215673.1">
    <property type="nucleotide sequence ID" value="NZ_CP009285.1"/>
</dbReference>
<dbReference type="HOGENOM" id="CLU_087539_2_1_9"/>
<dbReference type="Pfam" id="PF14278">
    <property type="entry name" value="TetR_C_8"/>
    <property type="match status" value="1"/>
</dbReference>
<dbReference type="Gene3D" id="1.10.357.10">
    <property type="entry name" value="Tetracycline Repressor, domain 2"/>
    <property type="match status" value="1"/>
</dbReference>
<keyword evidence="3" id="KW-1185">Reference proteome</keyword>
<reference evidence="2" key="1">
    <citation type="submission" date="2014-08" db="EMBL/GenBank/DDBJ databases">
        <title>Comparative genomics of the Paenibacillus odorifer group.</title>
        <authorList>
            <person name="den Bakker H.C."/>
            <person name="Tsai Y.-C.Y.-C."/>
            <person name="Martin N."/>
            <person name="Korlach J."/>
            <person name="Wiedmann M."/>
        </authorList>
    </citation>
    <scope>NUCLEOTIDE SEQUENCE [LARGE SCALE GENOMIC DNA]</scope>
    <source>
        <strain evidence="2">DSM 13188</strain>
    </source>
</reference>
<feature type="domain" description="Transcriptional regulator TetR C-terminal Firmicutes type" evidence="1">
    <location>
        <begin position="75"/>
        <end position="186"/>
    </location>
</feature>
<sequence>MSNSLLTKNALARSLKKLMLARPLNKITIQQLTADCGVTRHTFYNHFQDIYELLGWVYRSEVIEGLEPYRCCAGWKQGFLSVLRYTVSNKTICLNTFHSLGREHLEDFLYGVIYGVIIRVVEELDGQELDREGQRQIPEPVKKQARHEIADFYTLAILEQVIHWLKAGANTDPAEIVEKVARIMDGSIARSLEHYQSAAAHPVK</sequence>
<accession>A0A089MT41</accession>
<evidence type="ECO:0000259" key="1">
    <source>
        <dbReference type="Pfam" id="PF14278"/>
    </source>
</evidence>
<gene>
    <name evidence="2" type="ORF">PBOR_23745</name>
</gene>
<evidence type="ECO:0000313" key="2">
    <source>
        <dbReference type="EMBL" id="AIQ59629.1"/>
    </source>
</evidence>
<dbReference type="InterPro" id="IPR009057">
    <property type="entry name" value="Homeodomain-like_sf"/>
</dbReference>
<dbReference type="OrthoDB" id="9810250at2"/>
<proteinExistence type="predicted"/>
<dbReference type="InterPro" id="IPR039532">
    <property type="entry name" value="TetR_C_Firmicutes"/>
</dbReference>
<dbReference type="KEGG" id="pbd:PBOR_23745"/>
<organism evidence="2 3">
    <name type="scientific">Paenibacillus borealis</name>
    <dbReference type="NCBI Taxonomy" id="160799"/>
    <lineage>
        <taxon>Bacteria</taxon>
        <taxon>Bacillati</taxon>
        <taxon>Bacillota</taxon>
        <taxon>Bacilli</taxon>
        <taxon>Bacillales</taxon>
        <taxon>Paenibacillaceae</taxon>
        <taxon>Paenibacillus</taxon>
    </lineage>
</organism>
<dbReference type="AlphaFoldDB" id="A0A089MT41"/>
<evidence type="ECO:0000313" key="3">
    <source>
        <dbReference type="Proteomes" id="UP000029518"/>
    </source>
</evidence>
<dbReference type="EMBL" id="CP009285">
    <property type="protein sequence ID" value="AIQ59629.1"/>
    <property type="molecule type" value="Genomic_DNA"/>
</dbReference>
<dbReference type="SUPFAM" id="SSF46689">
    <property type="entry name" value="Homeodomain-like"/>
    <property type="match status" value="1"/>
</dbReference>
<name>A0A089MT41_PAEBO</name>
<dbReference type="Proteomes" id="UP000029518">
    <property type="component" value="Chromosome"/>
</dbReference>